<keyword evidence="10" id="KW-1185">Reference proteome</keyword>
<dbReference type="InterPro" id="IPR047664">
    <property type="entry name" value="SWEET"/>
</dbReference>
<dbReference type="PANTHER" id="PTHR10791:SF130">
    <property type="entry name" value="BIDIRECTIONAL SUGAR TRANSPORTER SWEET6-RELATED"/>
    <property type="match status" value="1"/>
</dbReference>
<evidence type="ECO:0000256" key="7">
    <source>
        <dbReference type="ARBA" id="ARBA00022989"/>
    </source>
</evidence>
<keyword evidence="5 9" id="KW-0812">Transmembrane</keyword>
<keyword evidence="3 9" id="KW-0813">Transport</keyword>
<feature type="transmembrane region" description="Helical" evidence="9">
    <location>
        <begin position="71"/>
        <end position="93"/>
    </location>
</feature>
<proteinExistence type="inferred from homology"/>
<evidence type="ECO:0000313" key="11">
    <source>
        <dbReference type="RefSeq" id="XP_021864615.1"/>
    </source>
</evidence>
<evidence type="ECO:0000256" key="6">
    <source>
        <dbReference type="ARBA" id="ARBA00022737"/>
    </source>
</evidence>
<keyword evidence="4 9" id="KW-0762">Sugar transport</keyword>
<reference evidence="10" key="1">
    <citation type="journal article" date="2021" name="Nat. Commun.">
        <title>Genomic analyses provide insights into spinach domestication and the genetic basis of agronomic traits.</title>
        <authorList>
            <person name="Cai X."/>
            <person name="Sun X."/>
            <person name="Xu C."/>
            <person name="Sun H."/>
            <person name="Wang X."/>
            <person name="Ge C."/>
            <person name="Zhang Z."/>
            <person name="Wang Q."/>
            <person name="Fei Z."/>
            <person name="Jiao C."/>
            <person name="Wang Q."/>
        </authorList>
    </citation>
    <scope>NUCLEOTIDE SEQUENCE [LARGE SCALE GENOMIC DNA]</scope>
    <source>
        <strain evidence="10">cv. Varoflay</strain>
    </source>
</reference>
<dbReference type="GO" id="GO:0051260">
    <property type="term" value="P:protein homooligomerization"/>
    <property type="evidence" value="ECO:0007669"/>
    <property type="project" value="UniProtKB-ARBA"/>
</dbReference>
<evidence type="ECO:0000313" key="10">
    <source>
        <dbReference type="Proteomes" id="UP000813463"/>
    </source>
</evidence>
<feature type="transmembrane region" description="Helical" evidence="9">
    <location>
        <begin position="100"/>
        <end position="121"/>
    </location>
</feature>
<dbReference type="AlphaFoldDB" id="A0A9R0KBN1"/>
<evidence type="ECO:0000256" key="1">
    <source>
        <dbReference type="ARBA" id="ARBA00004127"/>
    </source>
</evidence>
<dbReference type="RefSeq" id="XP_021864615.1">
    <property type="nucleotide sequence ID" value="XM_022008923.2"/>
</dbReference>
<accession>A0A9R0KBN1</accession>
<gene>
    <name evidence="11" type="primary">LOC110803415</name>
</gene>
<dbReference type="PANTHER" id="PTHR10791">
    <property type="entry name" value="RAG1-ACTIVATING PROTEIN 1"/>
    <property type="match status" value="1"/>
</dbReference>
<dbReference type="OrthoDB" id="409725at2759"/>
<feature type="transmembrane region" description="Helical" evidence="9">
    <location>
        <begin position="6"/>
        <end position="24"/>
    </location>
</feature>
<keyword evidence="8 9" id="KW-0472">Membrane</keyword>
<dbReference type="Proteomes" id="UP000813463">
    <property type="component" value="Chromosome 6"/>
</dbReference>
<dbReference type="GO" id="GO:0016020">
    <property type="term" value="C:membrane"/>
    <property type="evidence" value="ECO:0000318"/>
    <property type="project" value="GO_Central"/>
</dbReference>
<name>A0A9R0KBN1_SPIOL</name>
<dbReference type="GO" id="GO:0051119">
    <property type="term" value="F:sugar transmembrane transporter activity"/>
    <property type="evidence" value="ECO:0000318"/>
    <property type="project" value="GO_Central"/>
</dbReference>
<comment type="subcellular location">
    <subcellularLocation>
        <location evidence="9">Cell membrane</location>
        <topology evidence="9">Multi-pass membrane protein</topology>
    </subcellularLocation>
    <subcellularLocation>
        <location evidence="1">Endomembrane system</location>
        <topology evidence="1">Multi-pass membrane protein</topology>
    </subcellularLocation>
</comment>
<keyword evidence="6" id="KW-0677">Repeat</keyword>
<feature type="transmembrane region" description="Helical" evidence="9">
    <location>
        <begin position="192"/>
        <end position="214"/>
    </location>
</feature>
<evidence type="ECO:0000256" key="4">
    <source>
        <dbReference type="ARBA" id="ARBA00022597"/>
    </source>
</evidence>
<dbReference type="Gene3D" id="1.20.1280.290">
    <property type="match status" value="2"/>
</dbReference>
<evidence type="ECO:0000256" key="2">
    <source>
        <dbReference type="ARBA" id="ARBA00007809"/>
    </source>
</evidence>
<dbReference type="InterPro" id="IPR004316">
    <property type="entry name" value="SWEET_rpt"/>
</dbReference>
<organism evidence="10 11">
    <name type="scientific">Spinacia oleracea</name>
    <name type="common">Spinach</name>
    <dbReference type="NCBI Taxonomy" id="3562"/>
    <lineage>
        <taxon>Eukaryota</taxon>
        <taxon>Viridiplantae</taxon>
        <taxon>Streptophyta</taxon>
        <taxon>Embryophyta</taxon>
        <taxon>Tracheophyta</taxon>
        <taxon>Spermatophyta</taxon>
        <taxon>Magnoliopsida</taxon>
        <taxon>eudicotyledons</taxon>
        <taxon>Gunneridae</taxon>
        <taxon>Pentapetalae</taxon>
        <taxon>Caryophyllales</taxon>
        <taxon>Chenopodiaceae</taxon>
        <taxon>Chenopodioideae</taxon>
        <taxon>Anserineae</taxon>
        <taxon>Spinacia</taxon>
    </lineage>
</organism>
<dbReference type="GO" id="GO:0008643">
    <property type="term" value="P:carbohydrate transport"/>
    <property type="evidence" value="ECO:0000318"/>
    <property type="project" value="GO_Central"/>
</dbReference>
<dbReference type="GeneID" id="110803415"/>
<dbReference type="GO" id="GO:0005886">
    <property type="term" value="C:plasma membrane"/>
    <property type="evidence" value="ECO:0007669"/>
    <property type="project" value="UniProtKB-SubCell"/>
</dbReference>
<dbReference type="FunFam" id="1.20.1280.290:FF:000002">
    <property type="entry name" value="Bidirectional sugar transporter SWEET"/>
    <property type="match status" value="1"/>
</dbReference>
<dbReference type="FunFam" id="1.20.1280.290:FF:000001">
    <property type="entry name" value="Bidirectional sugar transporter SWEET"/>
    <property type="match status" value="1"/>
</dbReference>
<sequence length="255" mass="27714">MVSPAAIRFAAGIIGNVTALFLFLSPLPTFIGICKKKTVGQYSSVPYLATFVNCMLWVVYGLPFIHPNSTLVVTVNGAGFFIELVYLTLFVVYSDKKNKIRIILIAIVEIIIVGIMTVLVLNLTHTTKRRSSIVGMIAIVCNIMMYASPLSVMKLVITTKSVEYMPFSLSIASFANGIAWTIYALFPLDPYIAAPNGLGTIFALVQLVLYATYYKSTKEQIAARKAKGAVGLTEVVYGDSAKVGQVTHTGRAQIP</sequence>
<comment type="similarity">
    <text evidence="2 9">Belongs to the SWEET sugar transporter family.</text>
</comment>
<keyword evidence="7 9" id="KW-1133">Transmembrane helix</keyword>
<protein>
    <recommendedName>
        <fullName evidence="9">Bidirectional sugar transporter SWEET</fullName>
    </recommendedName>
</protein>
<dbReference type="Pfam" id="PF03083">
    <property type="entry name" value="MtN3_slv"/>
    <property type="match status" value="2"/>
</dbReference>
<evidence type="ECO:0000256" key="5">
    <source>
        <dbReference type="ARBA" id="ARBA00022692"/>
    </source>
</evidence>
<comment type="function">
    <text evidence="9">Mediates both low-affinity uptake and efflux of sugar across the membrane.</text>
</comment>
<feature type="transmembrane region" description="Helical" evidence="9">
    <location>
        <begin position="45"/>
        <end position="65"/>
    </location>
</feature>
<evidence type="ECO:0000256" key="9">
    <source>
        <dbReference type="RuleBase" id="RU910715"/>
    </source>
</evidence>
<dbReference type="KEGG" id="soe:110803415"/>
<feature type="transmembrane region" description="Helical" evidence="9">
    <location>
        <begin position="133"/>
        <end position="152"/>
    </location>
</feature>
<dbReference type="GO" id="GO:0012505">
    <property type="term" value="C:endomembrane system"/>
    <property type="evidence" value="ECO:0007669"/>
    <property type="project" value="UniProtKB-SubCell"/>
</dbReference>
<feature type="transmembrane region" description="Helical" evidence="9">
    <location>
        <begin position="164"/>
        <end position="186"/>
    </location>
</feature>
<evidence type="ECO:0000256" key="3">
    <source>
        <dbReference type="ARBA" id="ARBA00022448"/>
    </source>
</evidence>
<evidence type="ECO:0000256" key="8">
    <source>
        <dbReference type="ARBA" id="ARBA00023136"/>
    </source>
</evidence>
<reference evidence="11" key="2">
    <citation type="submission" date="2025-08" db="UniProtKB">
        <authorList>
            <consortium name="RefSeq"/>
        </authorList>
    </citation>
    <scope>IDENTIFICATION</scope>
    <source>
        <tissue evidence="11">Leaf</tissue>
    </source>
</reference>